<protein>
    <submittedName>
        <fullName evidence="2">Uncharacterized protein</fullName>
    </submittedName>
</protein>
<name>A0A9Q3EP57_9BASI</name>
<evidence type="ECO:0000313" key="2">
    <source>
        <dbReference type="EMBL" id="MBW0522635.1"/>
    </source>
</evidence>
<dbReference type="EMBL" id="AVOT02029705">
    <property type="protein sequence ID" value="MBW0522635.1"/>
    <property type="molecule type" value="Genomic_DNA"/>
</dbReference>
<dbReference type="AlphaFoldDB" id="A0A9Q3EP57"/>
<accession>A0A9Q3EP57</accession>
<feature type="region of interest" description="Disordered" evidence="1">
    <location>
        <begin position="240"/>
        <end position="271"/>
    </location>
</feature>
<keyword evidence="3" id="KW-1185">Reference proteome</keyword>
<comment type="caution">
    <text evidence="2">The sequence shown here is derived from an EMBL/GenBank/DDBJ whole genome shotgun (WGS) entry which is preliminary data.</text>
</comment>
<evidence type="ECO:0000256" key="1">
    <source>
        <dbReference type="SAM" id="MobiDB-lite"/>
    </source>
</evidence>
<sequence length="271" mass="31756">MRYHTRFPEAPQTFPSGSDLRKRWTKKWNNERIESYDDSSKLKVKKLTRSNYSEWRWQIGYVFTYKGYHERFNKEWTATNRNTPEYMKRNAYGMSTLYASVSSELHSFLTKHDHFYDAVQALTKVCGETSLITLAEKVYTLLNLTYNPAASLRLHVVTFLSHHNVIKSASVISDTAIDISYSFITIILLRSLKQDSSLSSLVQNLYDVKPFYLERISSHLLMEDSRRGAPNSDALMNIGTTNKHPKPFNQRHDNFYRNGKYFDRSKKPHQN</sequence>
<dbReference type="Proteomes" id="UP000765509">
    <property type="component" value="Unassembled WGS sequence"/>
</dbReference>
<gene>
    <name evidence="2" type="ORF">O181_062350</name>
</gene>
<organism evidence="2 3">
    <name type="scientific">Austropuccinia psidii MF-1</name>
    <dbReference type="NCBI Taxonomy" id="1389203"/>
    <lineage>
        <taxon>Eukaryota</taxon>
        <taxon>Fungi</taxon>
        <taxon>Dikarya</taxon>
        <taxon>Basidiomycota</taxon>
        <taxon>Pucciniomycotina</taxon>
        <taxon>Pucciniomycetes</taxon>
        <taxon>Pucciniales</taxon>
        <taxon>Sphaerophragmiaceae</taxon>
        <taxon>Austropuccinia</taxon>
    </lineage>
</organism>
<evidence type="ECO:0000313" key="3">
    <source>
        <dbReference type="Proteomes" id="UP000765509"/>
    </source>
</evidence>
<proteinExistence type="predicted"/>
<reference evidence="2" key="1">
    <citation type="submission" date="2021-03" db="EMBL/GenBank/DDBJ databases">
        <title>Draft genome sequence of rust myrtle Austropuccinia psidii MF-1, a brazilian biotype.</title>
        <authorList>
            <person name="Quecine M.C."/>
            <person name="Pachon D.M.R."/>
            <person name="Bonatelli M.L."/>
            <person name="Correr F.H."/>
            <person name="Franceschini L.M."/>
            <person name="Leite T.F."/>
            <person name="Margarido G.R.A."/>
            <person name="Almeida C.A."/>
            <person name="Ferrarezi J.A."/>
            <person name="Labate C.A."/>
        </authorList>
    </citation>
    <scope>NUCLEOTIDE SEQUENCE</scope>
    <source>
        <strain evidence="2">MF-1</strain>
    </source>
</reference>
<dbReference type="OrthoDB" id="2504905at2759"/>
<feature type="compositionally biased region" description="Basic and acidic residues" evidence="1">
    <location>
        <begin position="250"/>
        <end position="265"/>
    </location>
</feature>